<evidence type="ECO:0000313" key="2">
    <source>
        <dbReference type="Proteomes" id="UP000012042"/>
    </source>
</evidence>
<reference evidence="1 2" key="1">
    <citation type="journal article" date="2013" name="PLoS ONE">
        <title>Genomic Analysis by Deep Sequencing of the Probiotic Lactobacillus brevis KB290 Harboring Nine Plasmids Reveals Genomic Stability.</title>
        <authorList>
            <person name="Fukao M."/>
            <person name="Oshima K."/>
            <person name="Morita H."/>
            <person name="Toh H."/>
            <person name="Suda W."/>
            <person name="Kim S.W."/>
            <person name="Suzuki S."/>
            <person name="Yakabe T."/>
            <person name="Hattori M."/>
            <person name="Yajima N."/>
        </authorList>
    </citation>
    <scope>NUCLEOTIDE SEQUENCE [LARGE SCALE GENOMIC DNA]</scope>
    <source>
        <strain evidence="1 2">KB290</strain>
    </source>
</reference>
<organism evidence="1 2">
    <name type="scientific">Levilactobacillus brevis KB290</name>
    <dbReference type="NCBI Taxonomy" id="1001583"/>
    <lineage>
        <taxon>Bacteria</taxon>
        <taxon>Bacillati</taxon>
        <taxon>Bacillota</taxon>
        <taxon>Bacilli</taxon>
        <taxon>Lactobacillales</taxon>
        <taxon>Lactobacillaceae</taxon>
        <taxon>Levilactobacillus</taxon>
    </lineage>
</organism>
<protein>
    <submittedName>
        <fullName evidence="1">Uncharacterized protein</fullName>
    </submittedName>
</protein>
<name>M5AA73_LEVBR</name>
<dbReference type="PATRIC" id="fig|1001583.3.peg.3"/>
<sequence length="42" mass="4655">MAWFLRTQLIDGSPKFPDFLSRNLAVANQDYTTKNAAAPATI</sequence>
<dbReference type="RefSeq" id="WP_015472978.1">
    <property type="nucleotide sequence ID" value="NC_020819.1"/>
</dbReference>
<proteinExistence type="predicted"/>
<dbReference type="EMBL" id="AP012167">
    <property type="protein sequence ID" value="BAN05638.1"/>
    <property type="molecule type" value="Genomic_DNA"/>
</dbReference>
<accession>M5AA73</accession>
<dbReference type="HOGENOM" id="CLU_3253103_0_0_9"/>
<gene>
    <name evidence="1" type="ORF">LVISKB_0003</name>
</gene>
<dbReference type="Proteomes" id="UP000012042">
    <property type="component" value="Chromosome"/>
</dbReference>
<dbReference type="KEGG" id="lbk:LVISKB_0003"/>
<dbReference type="AlphaFoldDB" id="M5AA73"/>
<evidence type="ECO:0000313" key="1">
    <source>
        <dbReference type="EMBL" id="BAN05638.1"/>
    </source>
</evidence>